<keyword evidence="3" id="KW-0460">Magnesium</keyword>
<dbReference type="Gene3D" id="3.60.120.10">
    <property type="entry name" value="Anthranilate synthase"/>
    <property type="match status" value="1"/>
</dbReference>
<dbReference type="Pfam" id="PF00425">
    <property type="entry name" value="Chorismate_bind"/>
    <property type="match status" value="1"/>
</dbReference>
<evidence type="ECO:0000259" key="5">
    <source>
        <dbReference type="Pfam" id="PF00425"/>
    </source>
</evidence>
<evidence type="ECO:0000313" key="6">
    <source>
        <dbReference type="EMBL" id="MDT0415039.1"/>
    </source>
</evidence>
<gene>
    <name evidence="6" type="ORF">RM574_06000</name>
</gene>
<dbReference type="InterPro" id="IPR019996">
    <property type="entry name" value="Salicylate_synthase"/>
</dbReference>
<dbReference type="GO" id="GO:0046872">
    <property type="term" value="F:metal ion binding"/>
    <property type="evidence" value="ECO:0007669"/>
    <property type="project" value="UniProtKB-KW"/>
</dbReference>
<evidence type="ECO:0000256" key="1">
    <source>
        <dbReference type="ARBA" id="ARBA00001946"/>
    </source>
</evidence>
<proteinExistence type="predicted"/>
<name>A0ABD5E0Q7_9ACTN</name>
<dbReference type="PANTHER" id="PTHR11236">
    <property type="entry name" value="AMINOBENZOATE/ANTHRANILATE SYNTHASE"/>
    <property type="match status" value="1"/>
</dbReference>
<comment type="caution">
    <text evidence="6">The sequence shown here is derived from an EMBL/GenBank/DDBJ whole genome shotgun (WGS) entry which is preliminary data.</text>
</comment>
<dbReference type="AlphaFoldDB" id="A0ABD5E0Q7"/>
<dbReference type="PANTHER" id="PTHR11236:SF48">
    <property type="entry name" value="ISOCHORISMATE SYNTHASE MENF"/>
    <property type="match status" value="1"/>
</dbReference>
<evidence type="ECO:0000256" key="2">
    <source>
        <dbReference type="ARBA" id="ARBA00022723"/>
    </source>
</evidence>
<dbReference type="SUPFAM" id="SSF56322">
    <property type="entry name" value="ADC synthase"/>
    <property type="match status" value="1"/>
</dbReference>
<dbReference type="InterPro" id="IPR015890">
    <property type="entry name" value="Chorismate_C"/>
</dbReference>
<keyword evidence="4 6" id="KW-0456">Lyase</keyword>
<evidence type="ECO:0000313" key="7">
    <source>
        <dbReference type="Proteomes" id="UP001183607"/>
    </source>
</evidence>
<evidence type="ECO:0000256" key="3">
    <source>
        <dbReference type="ARBA" id="ARBA00022842"/>
    </source>
</evidence>
<dbReference type="InterPro" id="IPR019999">
    <property type="entry name" value="Anth_synth_I-like"/>
</dbReference>
<protein>
    <submittedName>
        <fullName evidence="6">Salicylate synthase</fullName>
        <ecNumber evidence="6">4.2.99.21</ecNumber>
    </submittedName>
</protein>
<reference evidence="7" key="1">
    <citation type="submission" date="2023-07" db="EMBL/GenBank/DDBJ databases">
        <title>30 novel species of actinomycetes from the DSMZ collection.</title>
        <authorList>
            <person name="Nouioui I."/>
        </authorList>
    </citation>
    <scope>NUCLEOTIDE SEQUENCE [LARGE SCALE GENOMIC DNA]</scope>
    <source>
        <strain evidence="7">DSM 41982</strain>
    </source>
</reference>
<dbReference type="EMBL" id="JAVRER010000007">
    <property type="protein sequence ID" value="MDT0415039.1"/>
    <property type="molecule type" value="Genomic_DNA"/>
</dbReference>
<accession>A0ABD5E0Q7</accession>
<feature type="domain" description="Chorismate-utilising enzyme C-terminal" evidence="5">
    <location>
        <begin position="170"/>
        <end position="422"/>
    </location>
</feature>
<dbReference type="GO" id="GO:0043904">
    <property type="term" value="F:isochorismate pyruvate lyase activity"/>
    <property type="evidence" value="ECO:0007669"/>
    <property type="project" value="UniProtKB-EC"/>
</dbReference>
<comment type="cofactor">
    <cofactor evidence="1">
        <name>Mg(2+)</name>
        <dbReference type="ChEBI" id="CHEBI:18420"/>
    </cofactor>
</comment>
<keyword evidence="2" id="KW-0479">Metal-binding</keyword>
<evidence type="ECO:0000256" key="4">
    <source>
        <dbReference type="ARBA" id="ARBA00023239"/>
    </source>
</evidence>
<dbReference type="PRINTS" id="PR00095">
    <property type="entry name" value="ANTSNTHASEI"/>
</dbReference>
<dbReference type="Proteomes" id="UP001183607">
    <property type="component" value="Unassembled WGS sequence"/>
</dbReference>
<dbReference type="InterPro" id="IPR005801">
    <property type="entry name" value="ADC_synthase"/>
</dbReference>
<dbReference type="EC" id="4.2.99.21" evidence="6"/>
<dbReference type="NCBIfam" id="TIGR03494">
    <property type="entry name" value="salicyl_syn"/>
    <property type="match status" value="1"/>
</dbReference>
<sequence>MDVREEPATAAARLAAAGLGAHHVVYEHGGAWHFAAGSATFEATATASTARHGERSWHAPAPRGPLAAVRAALAALRAASPRDRTVHGWAAFELAHLLHGDPARAGTEPLLSILVPSVDIVLRPGKAEVRAVDPAAAARAARVLATPAATGPAPAPLPEAAALLAADPGGYRAAVAATSADIRAGLLDKAVVSRAVPLPRTPDLGASYAAGRAANTPARSFLVDLGGWRAAGFSPETVVEVAPDGRVSTQPLAGTRARTGDAVEDARLRAELYADPKEVQEHALSVRLACEELARVCAPESVAVGEFMAVRERGSVQHLASRIVGRLGEGADEWDAFAALFPAITATGVPKAAALAALGRHERGPRGLYGGAVFRADTAGALDAALVLRTVLVHEGRAWLRAGAGVMGVSTPAREFEETREKLLSVAPHLRFS</sequence>
<organism evidence="6 7">
    <name type="scientific">Streptomyces evansiae</name>
    <dbReference type="NCBI Taxonomy" id="3075535"/>
    <lineage>
        <taxon>Bacteria</taxon>
        <taxon>Bacillati</taxon>
        <taxon>Actinomycetota</taxon>
        <taxon>Actinomycetes</taxon>
        <taxon>Kitasatosporales</taxon>
        <taxon>Streptomycetaceae</taxon>
        <taxon>Streptomyces</taxon>
    </lineage>
</organism>